<reference evidence="10" key="1">
    <citation type="submission" date="2021-06" db="EMBL/GenBank/DDBJ databases">
        <authorList>
            <person name="Hodson N. C."/>
            <person name="Mongue J. A."/>
            <person name="Jaron S. K."/>
        </authorList>
    </citation>
    <scope>NUCLEOTIDE SEQUENCE</scope>
</reference>
<feature type="transmembrane region" description="Helical" evidence="8">
    <location>
        <begin position="332"/>
        <end position="354"/>
    </location>
</feature>
<keyword evidence="11" id="KW-1185">Reference proteome</keyword>
<feature type="transmembrane region" description="Helical" evidence="8">
    <location>
        <begin position="216"/>
        <end position="237"/>
    </location>
</feature>
<evidence type="ECO:0000256" key="7">
    <source>
        <dbReference type="SAM" id="MobiDB-lite"/>
    </source>
</evidence>
<dbReference type="PROSITE" id="PS50850">
    <property type="entry name" value="MFS"/>
    <property type="match status" value="1"/>
</dbReference>
<feature type="transmembrane region" description="Helical" evidence="8">
    <location>
        <begin position="183"/>
        <end position="204"/>
    </location>
</feature>
<feature type="transmembrane region" description="Helical" evidence="8">
    <location>
        <begin position="7"/>
        <end position="28"/>
    </location>
</feature>
<evidence type="ECO:0000256" key="4">
    <source>
        <dbReference type="ARBA" id="ARBA00022989"/>
    </source>
</evidence>
<feature type="transmembrane region" description="Helical" evidence="8">
    <location>
        <begin position="427"/>
        <end position="449"/>
    </location>
</feature>
<dbReference type="CDD" id="cd17328">
    <property type="entry name" value="MFS_spinster_like"/>
    <property type="match status" value="1"/>
</dbReference>
<keyword evidence="2" id="KW-0813">Transport</keyword>
<dbReference type="AlphaFoldDB" id="A0A8J2PC43"/>
<evidence type="ECO:0000259" key="9">
    <source>
        <dbReference type="PROSITE" id="PS50850"/>
    </source>
</evidence>
<dbReference type="InterPro" id="IPR044770">
    <property type="entry name" value="MFS_spinster-like"/>
</dbReference>
<gene>
    <name evidence="10" type="ORF">AFUS01_LOCUS33313</name>
</gene>
<dbReference type="GO" id="GO:0022857">
    <property type="term" value="F:transmembrane transporter activity"/>
    <property type="evidence" value="ECO:0007669"/>
    <property type="project" value="InterPro"/>
</dbReference>
<keyword evidence="3 8" id="KW-0812">Transmembrane</keyword>
<dbReference type="OrthoDB" id="3639251at2759"/>
<dbReference type="InterPro" id="IPR020846">
    <property type="entry name" value="MFS_dom"/>
</dbReference>
<comment type="subcellular location">
    <subcellularLocation>
        <location evidence="1">Membrane</location>
        <topology evidence="1">Multi-pass membrane protein</topology>
    </subcellularLocation>
</comment>
<dbReference type="Pfam" id="PF07690">
    <property type="entry name" value="MFS_1"/>
    <property type="match status" value="1"/>
</dbReference>
<evidence type="ECO:0000256" key="8">
    <source>
        <dbReference type="SAM" id="Phobius"/>
    </source>
</evidence>
<feature type="domain" description="Major facilitator superfamily (MFS) profile" evidence="9">
    <location>
        <begin position="17"/>
        <end position="484"/>
    </location>
</feature>
<comment type="caution">
    <text evidence="10">The sequence shown here is derived from an EMBL/GenBank/DDBJ whole genome shotgun (WGS) entry which is preliminary data.</text>
</comment>
<protein>
    <recommendedName>
        <fullName evidence="9">Major facilitator superfamily (MFS) profile domain-containing protein</fullName>
    </recommendedName>
</protein>
<keyword evidence="4 8" id="KW-1133">Transmembrane helix</keyword>
<dbReference type="InterPro" id="IPR011701">
    <property type="entry name" value="MFS"/>
</dbReference>
<feature type="transmembrane region" description="Helical" evidence="8">
    <location>
        <begin position="461"/>
        <end position="481"/>
    </location>
</feature>
<evidence type="ECO:0000256" key="6">
    <source>
        <dbReference type="ARBA" id="ARBA00024338"/>
    </source>
</evidence>
<evidence type="ECO:0000256" key="2">
    <source>
        <dbReference type="ARBA" id="ARBA00022448"/>
    </source>
</evidence>
<evidence type="ECO:0000256" key="1">
    <source>
        <dbReference type="ARBA" id="ARBA00004141"/>
    </source>
</evidence>
<dbReference type="GO" id="GO:0016020">
    <property type="term" value="C:membrane"/>
    <property type="evidence" value="ECO:0007669"/>
    <property type="project" value="UniProtKB-SubCell"/>
</dbReference>
<feature type="transmembrane region" description="Helical" evidence="8">
    <location>
        <begin position="96"/>
        <end position="118"/>
    </location>
</feature>
<feature type="region of interest" description="Disordered" evidence="7">
    <location>
        <begin position="246"/>
        <end position="265"/>
    </location>
</feature>
<sequence>MAVKKQGTWMLLLLGSLYLVGELGHFLVGVVSRSVAQEIHYGDLACFPKPNLDNLTVEFKFCEEGNIEEECTNLTSPSDPNVHVCKWDYSGLGLEYQILAGPSFILVFTVSGIVWGLVADRFNRVRLLTMAALMFSASLVGAAFATKYWHLILSRMLLAAGESGCSPLAAGMISDTFPLKQRAFAMSLFNWGIYIGYGLSYAIGTYVTEADIFEQGWRASFFVSGVPGILLAILFFFTTKDPERQHQGAGKSDWKDEPVGESNNDLVMDDNSQQMYGTIKVEEKPSTVFTVLRNPIILMLGAAACIRHSAGLCWGYNSALYFQKYYPDYSSAGWWLMGISIGGGTVGAAFGGFFSDRLVKSLGISSRAVVLASSQLLATPFSLGLLYLDPPYAFFSLLIGYVFAEMWFGVMFTILMELVPLRYRSTALAIALFIINNVGGNVPVLVHPISSVTSYRTAITIFYSGALFTSSMLFFVLYIWLRRKKL</sequence>
<dbReference type="EMBL" id="CAJVCH010528301">
    <property type="protein sequence ID" value="CAG7823077.1"/>
    <property type="molecule type" value="Genomic_DNA"/>
</dbReference>
<evidence type="ECO:0000256" key="5">
    <source>
        <dbReference type="ARBA" id="ARBA00023136"/>
    </source>
</evidence>
<evidence type="ECO:0000313" key="11">
    <source>
        <dbReference type="Proteomes" id="UP000708208"/>
    </source>
</evidence>
<feature type="transmembrane region" description="Helical" evidence="8">
    <location>
        <begin position="366"/>
        <end position="388"/>
    </location>
</feature>
<evidence type="ECO:0000256" key="3">
    <source>
        <dbReference type="ARBA" id="ARBA00022692"/>
    </source>
</evidence>
<evidence type="ECO:0000313" key="10">
    <source>
        <dbReference type="EMBL" id="CAG7823077.1"/>
    </source>
</evidence>
<feature type="transmembrane region" description="Helical" evidence="8">
    <location>
        <begin position="125"/>
        <end position="146"/>
    </location>
</feature>
<proteinExistence type="inferred from homology"/>
<dbReference type="PANTHER" id="PTHR23505">
    <property type="entry name" value="SPINSTER"/>
    <property type="match status" value="1"/>
</dbReference>
<name>A0A8J2PC43_9HEXA</name>
<organism evidence="10 11">
    <name type="scientific">Allacma fusca</name>
    <dbReference type="NCBI Taxonomy" id="39272"/>
    <lineage>
        <taxon>Eukaryota</taxon>
        <taxon>Metazoa</taxon>
        <taxon>Ecdysozoa</taxon>
        <taxon>Arthropoda</taxon>
        <taxon>Hexapoda</taxon>
        <taxon>Collembola</taxon>
        <taxon>Symphypleona</taxon>
        <taxon>Sminthuridae</taxon>
        <taxon>Allacma</taxon>
    </lineage>
</organism>
<accession>A0A8J2PC43</accession>
<feature type="transmembrane region" description="Helical" evidence="8">
    <location>
        <begin position="394"/>
        <end position="415"/>
    </location>
</feature>
<dbReference type="Proteomes" id="UP000708208">
    <property type="component" value="Unassembled WGS sequence"/>
</dbReference>
<feature type="compositionally biased region" description="Basic and acidic residues" evidence="7">
    <location>
        <begin position="246"/>
        <end position="258"/>
    </location>
</feature>
<comment type="similarity">
    <text evidence="6">Belongs to the major facilitator superfamily. Spinster (TC 2.A.1.49) family.</text>
</comment>
<dbReference type="PANTHER" id="PTHR23505:SF96">
    <property type="entry name" value="LP14756P"/>
    <property type="match status" value="1"/>
</dbReference>
<keyword evidence="5 8" id="KW-0472">Membrane</keyword>